<feature type="non-terminal residue" evidence="2">
    <location>
        <position position="67"/>
    </location>
</feature>
<comment type="caution">
    <text evidence="2">The sequence shown here is derived from an EMBL/GenBank/DDBJ whole genome shotgun (WGS) entry which is preliminary data.</text>
</comment>
<sequence>MSRVRYTAKQTADPDRVLANKEAKRLDERKRYSQDDHYRQSSLFRTWIIKRKAWARNDLIWKDYIPV</sequence>
<evidence type="ECO:0000256" key="1">
    <source>
        <dbReference type="SAM" id="MobiDB-lite"/>
    </source>
</evidence>
<evidence type="ECO:0000313" key="2">
    <source>
        <dbReference type="EMBL" id="THZ83332.1"/>
    </source>
</evidence>
<name>A0A4S9XTA3_AURPU</name>
<protein>
    <submittedName>
        <fullName evidence="2">Uncharacterized protein</fullName>
    </submittedName>
</protein>
<proteinExistence type="predicted"/>
<dbReference type="Proteomes" id="UP000304947">
    <property type="component" value="Unassembled WGS sequence"/>
</dbReference>
<evidence type="ECO:0000313" key="3">
    <source>
        <dbReference type="Proteomes" id="UP000304947"/>
    </source>
</evidence>
<reference evidence="2 3" key="1">
    <citation type="submission" date="2018-10" db="EMBL/GenBank/DDBJ databases">
        <title>Fifty Aureobasidium pullulans genomes reveal a recombining polyextremotolerant generalist.</title>
        <authorList>
            <person name="Gostincar C."/>
            <person name="Turk M."/>
            <person name="Zajc J."/>
            <person name="Gunde-Cimerman N."/>
        </authorList>
    </citation>
    <scope>NUCLEOTIDE SEQUENCE [LARGE SCALE GENOMIC DNA]</scope>
    <source>
        <strain evidence="2 3">EXF-3380</strain>
    </source>
</reference>
<feature type="region of interest" description="Disordered" evidence="1">
    <location>
        <begin position="1"/>
        <end position="20"/>
    </location>
</feature>
<accession>A0A4S9XTA3</accession>
<gene>
    <name evidence="2" type="ORF">D6C83_09499</name>
</gene>
<organism evidence="2 3">
    <name type="scientific">Aureobasidium pullulans</name>
    <name type="common">Black yeast</name>
    <name type="synonym">Pullularia pullulans</name>
    <dbReference type="NCBI Taxonomy" id="5580"/>
    <lineage>
        <taxon>Eukaryota</taxon>
        <taxon>Fungi</taxon>
        <taxon>Dikarya</taxon>
        <taxon>Ascomycota</taxon>
        <taxon>Pezizomycotina</taxon>
        <taxon>Dothideomycetes</taxon>
        <taxon>Dothideomycetidae</taxon>
        <taxon>Dothideales</taxon>
        <taxon>Saccotheciaceae</taxon>
        <taxon>Aureobasidium</taxon>
    </lineage>
</organism>
<dbReference type="EMBL" id="QZBU01006552">
    <property type="protein sequence ID" value="THZ83332.1"/>
    <property type="molecule type" value="Genomic_DNA"/>
</dbReference>
<dbReference type="AlphaFoldDB" id="A0A4S9XTA3"/>